<gene>
    <name evidence="2" type="ORF">S03H2_57279</name>
</gene>
<proteinExistence type="predicted"/>
<feature type="non-terminal residue" evidence="2">
    <location>
        <position position="252"/>
    </location>
</feature>
<name>X1JF09_9ZZZZ</name>
<protein>
    <submittedName>
        <fullName evidence="2">Uncharacterized protein</fullName>
    </submittedName>
</protein>
<evidence type="ECO:0000313" key="2">
    <source>
        <dbReference type="EMBL" id="GAH80095.1"/>
    </source>
</evidence>
<dbReference type="AlphaFoldDB" id="X1JF09"/>
<accession>X1JF09</accession>
<organism evidence="2">
    <name type="scientific">marine sediment metagenome</name>
    <dbReference type="NCBI Taxonomy" id="412755"/>
    <lineage>
        <taxon>unclassified sequences</taxon>
        <taxon>metagenomes</taxon>
        <taxon>ecological metagenomes</taxon>
    </lineage>
</organism>
<sequence>RFYSEENLNKIINVLRENGLNDYAELIRNAGNSLDALKKLLKFEAVPSYTDLSKTKITDPEQLEQIQKLTAQLLNMTIVGEPKEDLLKIASVIKSDFESMISTYMIQEQLSANIRTYRTMMADIESNRFSLELTLKTNKSALEKLKSIKTLTIDKIESDIILQFDVGGRSEYLPIEYQIQAAESKIIQLEETIKENEEKYKYYKNLLDLNEKLFAEVQNKTLSGYTIQQFRLFLLESVKEVEKEELKDYLSS</sequence>
<comment type="caution">
    <text evidence="2">The sequence shown here is derived from an EMBL/GenBank/DDBJ whole genome shotgun (WGS) entry which is preliminary data.</text>
</comment>
<dbReference type="EMBL" id="BARU01036712">
    <property type="protein sequence ID" value="GAH80095.1"/>
    <property type="molecule type" value="Genomic_DNA"/>
</dbReference>
<keyword evidence="1" id="KW-0175">Coiled coil</keyword>
<reference evidence="2" key="1">
    <citation type="journal article" date="2014" name="Front. Microbiol.">
        <title>High frequency of phylogenetically diverse reductive dehalogenase-homologous genes in deep subseafloor sedimentary metagenomes.</title>
        <authorList>
            <person name="Kawai M."/>
            <person name="Futagami T."/>
            <person name="Toyoda A."/>
            <person name="Takaki Y."/>
            <person name="Nishi S."/>
            <person name="Hori S."/>
            <person name="Arai W."/>
            <person name="Tsubouchi T."/>
            <person name="Morono Y."/>
            <person name="Uchiyama I."/>
            <person name="Ito T."/>
            <person name="Fujiyama A."/>
            <person name="Inagaki F."/>
            <person name="Takami H."/>
        </authorList>
    </citation>
    <scope>NUCLEOTIDE SEQUENCE</scope>
    <source>
        <strain evidence="2">Expedition CK06-06</strain>
    </source>
</reference>
<feature type="non-terminal residue" evidence="2">
    <location>
        <position position="1"/>
    </location>
</feature>
<feature type="coiled-coil region" evidence="1">
    <location>
        <begin position="179"/>
        <end position="206"/>
    </location>
</feature>
<evidence type="ECO:0000256" key="1">
    <source>
        <dbReference type="SAM" id="Coils"/>
    </source>
</evidence>